<dbReference type="PANTHER" id="PTHR43233:SF1">
    <property type="entry name" value="FAMILY N-ACETYLTRANSFERASE, PUTATIVE (AFU_ORTHOLOGUE AFUA_6G03350)-RELATED"/>
    <property type="match status" value="1"/>
</dbReference>
<keyword evidence="2" id="KW-0808">Transferase</keyword>
<organism evidence="2 3">
    <name type="scientific">Microbacterium radiodurans</name>
    <dbReference type="NCBI Taxonomy" id="661398"/>
    <lineage>
        <taxon>Bacteria</taxon>
        <taxon>Bacillati</taxon>
        <taxon>Actinomycetota</taxon>
        <taxon>Actinomycetes</taxon>
        <taxon>Micrococcales</taxon>
        <taxon>Microbacteriaceae</taxon>
        <taxon>Microbacterium</taxon>
    </lineage>
</organism>
<dbReference type="SUPFAM" id="SSF55729">
    <property type="entry name" value="Acyl-CoA N-acyltransferases (Nat)"/>
    <property type="match status" value="1"/>
</dbReference>
<dbReference type="EMBL" id="VYRZ01000003">
    <property type="protein sequence ID" value="KAA9084929.1"/>
    <property type="molecule type" value="Genomic_DNA"/>
</dbReference>
<dbReference type="InterPro" id="IPR016181">
    <property type="entry name" value="Acyl_CoA_acyltransferase"/>
</dbReference>
<dbReference type="AlphaFoldDB" id="A0A5J5ISH4"/>
<comment type="caution">
    <text evidence="2">The sequence shown here is derived from an EMBL/GenBank/DDBJ whole genome shotgun (WGS) entry which is preliminary data.</text>
</comment>
<dbReference type="InterPro" id="IPR053144">
    <property type="entry name" value="Acetyltransferase_Butenolide"/>
</dbReference>
<accession>A0A5J5ISH4</accession>
<gene>
    <name evidence="2" type="ORF">F6B42_10420</name>
</gene>
<reference evidence="3" key="1">
    <citation type="submission" date="2019-09" db="EMBL/GenBank/DDBJ databases">
        <title>Mumia zhuanghuii sp. nov. isolated from the intestinal contents of plateau pika (Ochotona curzoniae) in the Qinghai-Tibet plateau of China.</title>
        <authorList>
            <person name="Tian Z."/>
        </authorList>
    </citation>
    <scope>NUCLEOTIDE SEQUENCE [LARGE SCALE GENOMIC DNA]</scope>
    <source>
        <strain evidence="3">DSM 25564</strain>
    </source>
</reference>
<dbReference type="CDD" id="cd04301">
    <property type="entry name" value="NAT_SF"/>
    <property type="match status" value="1"/>
</dbReference>
<sequence length="139" mass="15494">MQIEIDDSPARIQRDVVWAWLSSAAYWGRWRDRATVEAQLDAAWRLVGAYRSDTGAQIGFARAASDGASFAYLADVFVLDEHQGTGVGRGILRRMIDEGPGRDFRWSLFTRDAHSLYAEFGFAAPDETAMVRPAGPARR</sequence>
<evidence type="ECO:0000313" key="3">
    <source>
        <dbReference type="Proteomes" id="UP000327039"/>
    </source>
</evidence>
<keyword evidence="3" id="KW-1185">Reference proteome</keyword>
<dbReference type="InterPro" id="IPR000182">
    <property type="entry name" value="GNAT_dom"/>
</dbReference>
<proteinExistence type="predicted"/>
<dbReference type="Pfam" id="PF13508">
    <property type="entry name" value="Acetyltransf_7"/>
    <property type="match status" value="1"/>
</dbReference>
<dbReference type="Proteomes" id="UP000327039">
    <property type="component" value="Unassembled WGS sequence"/>
</dbReference>
<dbReference type="PROSITE" id="PS51186">
    <property type="entry name" value="GNAT"/>
    <property type="match status" value="1"/>
</dbReference>
<evidence type="ECO:0000313" key="2">
    <source>
        <dbReference type="EMBL" id="KAA9084929.1"/>
    </source>
</evidence>
<dbReference type="RefSeq" id="WP_150419640.1">
    <property type="nucleotide sequence ID" value="NZ_VYRZ01000003.1"/>
</dbReference>
<feature type="domain" description="N-acetyltransferase" evidence="1">
    <location>
        <begin position="3"/>
        <end position="139"/>
    </location>
</feature>
<name>A0A5J5ISH4_9MICO</name>
<dbReference type="Gene3D" id="3.40.630.30">
    <property type="match status" value="1"/>
</dbReference>
<protein>
    <submittedName>
        <fullName evidence="2">GNAT family N-acetyltransferase</fullName>
    </submittedName>
</protein>
<evidence type="ECO:0000259" key="1">
    <source>
        <dbReference type="PROSITE" id="PS51186"/>
    </source>
</evidence>
<dbReference type="OrthoDB" id="3216107at2"/>
<dbReference type="PANTHER" id="PTHR43233">
    <property type="entry name" value="FAMILY N-ACETYLTRANSFERASE, PUTATIVE (AFU_ORTHOLOGUE AFUA_6G03350)-RELATED"/>
    <property type="match status" value="1"/>
</dbReference>
<dbReference type="GO" id="GO:0016747">
    <property type="term" value="F:acyltransferase activity, transferring groups other than amino-acyl groups"/>
    <property type="evidence" value="ECO:0007669"/>
    <property type="project" value="InterPro"/>
</dbReference>